<proteinExistence type="predicted"/>
<dbReference type="AlphaFoldDB" id="A0AAV6K7M8"/>
<sequence>MVCKHQLFVWHRKGIERVPDNYVLRRWCKNVKRVNTKVRICYDKSSTSIEARWHDNIISRDDMVMKWVHELKRELMEASVVCESNVVSLGDGVIPPK</sequence>
<dbReference type="EMBL" id="JACTNZ010000005">
    <property type="protein sequence ID" value="KAG5548364.1"/>
    <property type="molecule type" value="Genomic_DNA"/>
</dbReference>
<organism evidence="1 2">
    <name type="scientific">Rhododendron griersonianum</name>
    <dbReference type="NCBI Taxonomy" id="479676"/>
    <lineage>
        <taxon>Eukaryota</taxon>
        <taxon>Viridiplantae</taxon>
        <taxon>Streptophyta</taxon>
        <taxon>Embryophyta</taxon>
        <taxon>Tracheophyta</taxon>
        <taxon>Spermatophyta</taxon>
        <taxon>Magnoliopsida</taxon>
        <taxon>eudicotyledons</taxon>
        <taxon>Gunneridae</taxon>
        <taxon>Pentapetalae</taxon>
        <taxon>asterids</taxon>
        <taxon>Ericales</taxon>
        <taxon>Ericaceae</taxon>
        <taxon>Ericoideae</taxon>
        <taxon>Rhodoreae</taxon>
        <taxon>Rhododendron</taxon>
    </lineage>
</organism>
<evidence type="ECO:0000313" key="1">
    <source>
        <dbReference type="EMBL" id="KAG5548364.1"/>
    </source>
</evidence>
<name>A0AAV6K7M8_9ERIC</name>
<gene>
    <name evidence="1" type="ORF">RHGRI_013907</name>
</gene>
<keyword evidence="2" id="KW-1185">Reference proteome</keyword>
<evidence type="ECO:0008006" key="3">
    <source>
        <dbReference type="Google" id="ProtNLM"/>
    </source>
</evidence>
<accession>A0AAV6K7M8</accession>
<comment type="caution">
    <text evidence="1">The sequence shown here is derived from an EMBL/GenBank/DDBJ whole genome shotgun (WGS) entry which is preliminary data.</text>
</comment>
<evidence type="ECO:0000313" key="2">
    <source>
        <dbReference type="Proteomes" id="UP000823749"/>
    </source>
</evidence>
<protein>
    <recommendedName>
        <fullName evidence="3">Protein FAR1-RELATED SEQUENCE</fullName>
    </recommendedName>
</protein>
<reference evidence="1" key="1">
    <citation type="submission" date="2020-08" db="EMBL/GenBank/DDBJ databases">
        <title>Plant Genome Project.</title>
        <authorList>
            <person name="Zhang R.-G."/>
        </authorList>
    </citation>
    <scope>NUCLEOTIDE SEQUENCE</scope>
    <source>
        <strain evidence="1">WSP0</strain>
        <tissue evidence="1">Leaf</tissue>
    </source>
</reference>
<dbReference type="Proteomes" id="UP000823749">
    <property type="component" value="Chromosome 5"/>
</dbReference>